<sequence>MRTLVMYSIALVLQLFHLLPNVVFLHRYRSLYSTSFEGVHFPSYNCAAPLCFPIRRTPLYDIVHVLSLVVRSLSLFATRSMNSLLGKCQRTSVATHRP</sequence>
<name>A0A5C2SS65_9APHY</name>
<reference evidence="1" key="1">
    <citation type="journal article" date="2018" name="Genome Biol. Evol.">
        <title>Genomics and development of Lentinus tigrinus, a white-rot wood-decaying mushroom with dimorphic fruiting bodies.</title>
        <authorList>
            <person name="Wu B."/>
            <person name="Xu Z."/>
            <person name="Knudson A."/>
            <person name="Carlson A."/>
            <person name="Chen N."/>
            <person name="Kovaka S."/>
            <person name="LaButti K."/>
            <person name="Lipzen A."/>
            <person name="Pennachio C."/>
            <person name="Riley R."/>
            <person name="Schakwitz W."/>
            <person name="Umezawa K."/>
            <person name="Ohm R.A."/>
            <person name="Grigoriev I.V."/>
            <person name="Nagy L.G."/>
            <person name="Gibbons J."/>
            <person name="Hibbett D."/>
        </authorList>
    </citation>
    <scope>NUCLEOTIDE SEQUENCE [LARGE SCALE GENOMIC DNA]</scope>
    <source>
        <strain evidence="1">ALCF2SS1-6</strain>
    </source>
</reference>
<dbReference type="Proteomes" id="UP000313359">
    <property type="component" value="Unassembled WGS sequence"/>
</dbReference>
<proteinExistence type="predicted"/>
<dbReference type="EMBL" id="ML122254">
    <property type="protein sequence ID" value="RPD64196.1"/>
    <property type="molecule type" value="Genomic_DNA"/>
</dbReference>
<dbReference type="AlphaFoldDB" id="A0A5C2SS65"/>
<protein>
    <submittedName>
        <fullName evidence="1">Uncharacterized protein</fullName>
    </submittedName>
</protein>
<accession>A0A5C2SS65</accession>
<keyword evidence="2" id="KW-1185">Reference proteome</keyword>
<organism evidence="1 2">
    <name type="scientific">Lentinus tigrinus ALCF2SS1-6</name>
    <dbReference type="NCBI Taxonomy" id="1328759"/>
    <lineage>
        <taxon>Eukaryota</taxon>
        <taxon>Fungi</taxon>
        <taxon>Dikarya</taxon>
        <taxon>Basidiomycota</taxon>
        <taxon>Agaricomycotina</taxon>
        <taxon>Agaricomycetes</taxon>
        <taxon>Polyporales</taxon>
        <taxon>Polyporaceae</taxon>
        <taxon>Lentinus</taxon>
    </lineage>
</organism>
<evidence type="ECO:0000313" key="2">
    <source>
        <dbReference type="Proteomes" id="UP000313359"/>
    </source>
</evidence>
<evidence type="ECO:0000313" key="1">
    <source>
        <dbReference type="EMBL" id="RPD64196.1"/>
    </source>
</evidence>
<gene>
    <name evidence="1" type="ORF">L227DRAFT_320766</name>
</gene>